<evidence type="ECO:0008006" key="4">
    <source>
        <dbReference type="Google" id="ProtNLM"/>
    </source>
</evidence>
<organism evidence="2 3">
    <name type="scientific">Paenibacillus wynnii</name>
    <dbReference type="NCBI Taxonomy" id="268407"/>
    <lineage>
        <taxon>Bacteria</taxon>
        <taxon>Bacillati</taxon>
        <taxon>Bacillota</taxon>
        <taxon>Bacilli</taxon>
        <taxon>Bacillales</taxon>
        <taxon>Paenibacillaceae</taxon>
        <taxon>Paenibacillus</taxon>
    </lineage>
</organism>
<evidence type="ECO:0000313" key="2">
    <source>
        <dbReference type="EMBL" id="KGE20351.1"/>
    </source>
</evidence>
<feature type="transmembrane region" description="Helical" evidence="1">
    <location>
        <begin position="182"/>
        <end position="200"/>
    </location>
</feature>
<dbReference type="PANTHER" id="PTHR39419">
    <property type="entry name" value="SLL0814 PROTEIN"/>
    <property type="match status" value="1"/>
</dbReference>
<reference evidence="2 3" key="1">
    <citation type="submission" date="2014-08" db="EMBL/GenBank/DDBJ databases">
        <authorList>
            <person name="den Bakker H.C."/>
        </authorList>
    </citation>
    <scope>NUCLEOTIDE SEQUENCE [LARGE SCALE GENOMIC DNA]</scope>
    <source>
        <strain evidence="2 3">DSM 18334</strain>
    </source>
</reference>
<accession>A0A098ME71</accession>
<name>A0A098ME71_9BACL</name>
<dbReference type="Pfam" id="PF04240">
    <property type="entry name" value="Caroten_synth"/>
    <property type="match status" value="1"/>
</dbReference>
<keyword evidence="1" id="KW-0472">Membrane</keyword>
<dbReference type="RefSeq" id="WP_036652520.1">
    <property type="nucleotide sequence ID" value="NZ_JQCR01000002.1"/>
</dbReference>
<dbReference type="OrthoDB" id="9811293at2"/>
<dbReference type="InterPro" id="IPR007354">
    <property type="entry name" value="CruF-like"/>
</dbReference>
<dbReference type="AlphaFoldDB" id="A0A098ME71"/>
<dbReference type="eggNOG" id="COG2324">
    <property type="taxonomic scope" value="Bacteria"/>
</dbReference>
<dbReference type="PANTHER" id="PTHR39419:SF1">
    <property type="entry name" value="SLL0814 PROTEIN"/>
    <property type="match status" value="1"/>
</dbReference>
<feature type="transmembrane region" description="Helical" evidence="1">
    <location>
        <begin position="28"/>
        <end position="45"/>
    </location>
</feature>
<proteinExistence type="predicted"/>
<evidence type="ECO:0000256" key="1">
    <source>
        <dbReference type="SAM" id="Phobius"/>
    </source>
</evidence>
<feature type="transmembrane region" description="Helical" evidence="1">
    <location>
        <begin position="5"/>
        <end position="22"/>
    </location>
</feature>
<gene>
    <name evidence="2" type="ORF">PWYN_14150</name>
</gene>
<dbReference type="EMBL" id="JQCR01000002">
    <property type="protein sequence ID" value="KGE20351.1"/>
    <property type="molecule type" value="Genomic_DNA"/>
</dbReference>
<feature type="transmembrane region" description="Helical" evidence="1">
    <location>
        <begin position="104"/>
        <end position="126"/>
    </location>
</feature>
<feature type="transmembrane region" description="Helical" evidence="1">
    <location>
        <begin position="212"/>
        <end position="242"/>
    </location>
</feature>
<sequence length="258" mass="28242">MIRVLFWGWYFIGALLLIIFSLPESLQFSNGLFLVFYAVYAMKLIKDGLELHIMSDQSVIISSHAPLGLSAVLVWTGGMSVEWIGVHSGRLFGVYEYSDILGPLLFGVPVTLGFAWIAVVSSAVLISREFGLSGHLLSLARALQVGLWTVIMDLVLDPVAHAKGYWHWSAGGGLYGVPWQNFIGWFIVGAILSLLFWGVKVTRSAARRGTRLYQAILILFGLLGLREGLPICTVIAALGAILAEGSLRNARSHQTQKL</sequence>
<keyword evidence="3" id="KW-1185">Reference proteome</keyword>
<keyword evidence="1" id="KW-1133">Transmembrane helix</keyword>
<protein>
    <recommendedName>
        <fullName evidence="4">Carotenoid biosynthesis protein</fullName>
    </recommendedName>
</protein>
<dbReference type="STRING" id="268407.PWYN_14150"/>
<comment type="caution">
    <text evidence="2">The sequence shown here is derived from an EMBL/GenBank/DDBJ whole genome shotgun (WGS) entry which is preliminary data.</text>
</comment>
<feature type="transmembrane region" description="Helical" evidence="1">
    <location>
        <begin position="138"/>
        <end position="156"/>
    </location>
</feature>
<reference evidence="2 3" key="2">
    <citation type="submission" date="2014-10" db="EMBL/GenBank/DDBJ databases">
        <title>Comparative genomics of the Paenibacillus odorifer group.</title>
        <authorList>
            <person name="Tsai Y.-C."/>
            <person name="Martin N."/>
            <person name="Korlach J."/>
            <person name="Wiedmann M."/>
        </authorList>
    </citation>
    <scope>NUCLEOTIDE SEQUENCE [LARGE SCALE GENOMIC DNA]</scope>
    <source>
        <strain evidence="2 3">DSM 18334</strain>
    </source>
</reference>
<keyword evidence="1" id="KW-0812">Transmembrane</keyword>
<feature type="transmembrane region" description="Helical" evidence="1">
    <location>
        <begin position="65"/>
        <end position="84"/>
    </location>
</feature>
<evidence type="ECO:0000313" key="3">
    <source>
        <dbReference type="Proteomes" id="UP000029734"/>
    </source>
</evidence>
<dbReference type="Proteomes" id="UP000029734">
    <property type="component" value="Unassembled WGS sequence"/>
</dbReference>